<dbReference type="Gene3D" id="3.40.190.10">
    <property type="entry name" value="Periplasmic binding protein-like II"/>
    <property type="match status" value="1"/>
</dbReference>
<keyword evidence="4" id="KW-1185">Reference proteome</keyword>
<dbReference type="PIRSF" id="PIRSF017082">
    <property type="entry name" value="YflP"/>
    <property type="match status" value="1"/>
</dbReference>
<dbReference type="SUPFAM" id="SSF53850">
    <property type="entry name" value="Periplasmic binding protein-like II"/>
    <property type="match status" value="1"/>
</dbReference>
<evidence type="ECO:0000256" key="1">
    <source>
        <dbReference type="ARBA" id="ARBA00006987"/>
    </source>
</evidence>
<dbReference type="PANTHER" id="PTHR42928:SF5">
    <property type="entry name" value="BLR1237 PROTEIN"/>
    <property type="match status" value="1"/>
</dbReference>
<dbReference type="InterPro" id="IPR005064">
    <property type="entry name" value="BUG"/>
</dbReference>
<reference evidence="4" key="1">
    <citation type="journal article" date="2021" name="Syst. Appl. Microbiol.">
        <title>Roseomonas hellenica sp. nov., isolated from roots of wild-growing Alkanna tinctoria.</title>
        <authorList>
            <person name="Rat A."/>
            <person name="Naranjo H.D."/>
            <person name="Lebbe L."/>
            <person name="Cnockaert M."/>
            <person name="Krigas N."/>
            <person name="Grigoriadou K."/>
            <person name="Maloupa E."/>
            <person name="Willems A."/>
        </authorList>
    </citation>
    <scope>NUCLEOTIDE SEQUENCE [LARGE SCALE GENOMIC DNA]</scope>
    <source>
        <strain evidence="4">LMG 31159</strain>
    </source>
</reference>
<accession>A0ABS5EBD1</accession>
<protein>
    <submittedName>
        <fullName evidence="3">Tripartite tricarboxylate transporter substrate binding protein</fullName>
    </submittedName>
</protein>
<evidence type="ECO:0000256" key="2">
    <source>
        <dbReference type="SAM" id="SignalP"/>
    </source>
</evidence>
<keyword evidence="2" id="KW-0732">Signal</keyword>
<comment type="caution">
    <text evidence="3">The sequence shown here is derived from an EMBL/GenBank/DDBJ whole genome shotgun (WGS) entry which is preliminary data.</text>
</comment>
<dbReference type="InterPro" id="IPR042100">
    <property type="entry name" value="Bug_dom1"/>
</dbReference>
<dbReference type="PROSITE" id="PS51318">
    <property type="entry name" value="TAT"/>
    <property type="match status" value="1"/>
</dbReference>
<dbReference type="CDD" id="cd13578">
    <property type="entry name" value="PBP2_Bug27"/>
    <property type="match status" value="1"/>
</dbReference>
<dbReference type="Pfam" id="PF03401">
    <property type="entry name" value="TctC"/>
    <property type="match status" value="1"/>
</dbReference>
<organism evidence="3 4">
    <name type="scientific">Neoroseomonas terrae</name>
    <dbReference type="NCBI Taxonomy" id="424799"/>
    <lineage>
        <taxon>Bacteria</taxon>
        <taxon>Pseudomonadati</taxon>
        <taxon>Pseudomonadota</taxon>
        <taxon>Alphaproteobacteria</taxon>
        <taxon>Acetobacterales</taxon>
        <taxon>Acetobacteraceae</taxon>
        <taxon>Neoroseomonas</taxon>
    </lineage>
</organism>
<name>A0ABS5EBD1_9PROT</name>
<sequence length="332" mass="35332">MTHQLRNADRRRLLQAAIGLPALALARPAMAQAWPNRPIRIIVPLAPGGSTDVMARILAERLGAALGQPTVVENRPGASGNIGMEQVARSAPDGYTLGVANVTQWAVNEYLYERMPYDTQRDLAYVSMNWELPNALTVPTAHVPATTARAFIDWAKAQPNGVAYGTGGVGSTSHLLSEFLGRQYGLTLTHVPYRGGSESLTALLRGDVQFTLDVLTNTLPSIQQGALRALAVTGSERSPLLPEVPTFAEAGLTGLSLTSWGGFVAPAGTPTAIQDRIAAALATIVAMPEVQSRFVALAARPISSTPAQMRERLDRERPTWAELVRASGARAG</sequence>
<dbReference type="PANTHER" id="PTHR42928">
    <property type="entry name" value="TRICARBOXYLATE-BINDING PROTEIN"/>
    <property type="match status" value="1"/>
</dbReference>
<gene>
    <name evidence="3" type="ORF">GXW78_01505</name>
</gene>
<comment type="similarity">
    <text evidence="1">Belongs to the UPF0065 (bug) family.</text>
</comment>
<dbReference type="EMBL" id="JAAEDI010000002">
    <property type="protein sequence ID" value="MBR0648326.1"/>
    <property type="molecule type" value="Genomic_DNA"/>
</dbReference>
<dbReference type="InterPro" id="IPR006311">
    <property type="entry name" value="TAT_signal"/>
</dbReference>
<proteinExistence type="inferred from homology"/>
<evidence type="ECO:0000313" key="3">
    <source>
        <dbReference type="EMBL" id="MBR0648326.1"/>
    </source>
</evidence>
<feature type="chain" id="PRO_5047369007" evidence="2">
    <location>
        <begin position="32"/>
        <end position="332"/>
    </location>
</feature>
<dbReference type="RefSeq" id="WP_211865445.1">
    <property type="nucleotide sequence ID" value="NZ_JAAEDI010000002.1"/>
</dbReference>
<dbReference type="Gene3D" id="3.40.190.150">
    <property type="entry name" value="Bordetella uptake gene, domain 1"/>
    <property type="match status" value="1"/>
</dbReference>
<dbReference type="Proteomes" id="UP000698752">
    <property type="component" value="Unassembled WGS sequence"/>
</dbReference>
<feature type="signal peptide" evidence="2">
    <location>
        <begin position="1"/>
        <end position="31"/>
    </location>
</feature>
<evidence type="ECO:0000313" key="4">
    <source>
        <dbReference type="Proteomes" id="UP000698752"/>
    </source>
</evidence>